<keyword evidence="1" id="KW-0812">Transmembrane</keyword>
<dbReference type="InterPro" id="IPR024515">
    <property type="entry name" value="DUF3397"/>
</dbReference>
<proteinExistence type="predicted"/>
<evidence type="ECO:0000256" key="1">
    <source>
        <dbReference type="SAM" id="Phobius"/>
    </source>
</evidence>
<evidence type="ECO:0000313" key="2">
    <source>
        <dbReference type="EMBL" id="MBP2256103.1"/>
    </source>
</evidence>
<sequence>MILVDVIVYFIAGMITFPMIVTLIMYWGALKFSFHKLKALHFAVHWSCLLYIIADLILIRIIFNQQVVGIVLLCFLLLFTIIVINQWKVKNEVNFSKAIKLVWRMSFLFFLMMYICLFFIGVSQGMFFD</sequence>
<organism evidence="2 3">
    <name type="scientific">Virgibacillus alimentarius</name>
    <dbReference type="NCBI Taxonomy" id="698769"/>
    <lineage>
        <taxon>Bacteria</taxon>
        <taxon>Bacillati</taxon>
        <taxon>Bacillota</taxon>
        <taxon>Bacilli</taxon>
        <taxon>Bacillales</taxon>
        <taxon>Bacillaceae</taxon>
        <taxon>Virgibacillus</taxon>
    </lineage>
</organism>
<accession>A0ABS4S3P2</accession>
<evidence type="ECO:0008006" key="4">
    <source>
        <dbReference type="Google" id="ProtNLM"/>
    </source>
</evidence>
<protein>
    <recommendedName>
        <fullName evidence="4">DUF3397 domain-containing protein</fullName>
    </recommendedName>
</protein>
<feature type="transmembrane region" description="Helical" evidence="1">
    <location>
        <begin position="6"/>
        <end position="27"/>
    </location>
</feature>
<comment type="caution">
    <text evidence="2">The sequence shown here is derived from an EMBL/GenBank/DDBJ whole genome shotgun (WGS) entry which is preliminary data.</text>
</comment>
<dbReference type="Proteomes" id="UP001519294">
    <property type="component" value="Unassembled WGS sequence"/>
</dbReference>
<feature type="transmembrane region" description="Helical" evidence="1">
    <location>
        <begin position="39"/>
        <end position="63"/>
    </location>
</feature>
<keyword evidence="1" id="KW-0472">Membrane</keyword>
<name>A0ABS4S3P2_9BACI</name>
<gene>
    <name evidence="2" type="ORF">J2Z81_000035</name>
</gene>
<keyword evidence="3" id="KW-1185">Reference proteome</keyword>
<dbReference type="Pfam" id="PF11877">
    <property type="entry name" value="DUF3397"/>
    <property type="match status" value="1"/>
</dbReference>
<feature type="transmembrane region" description="Helical" evidence="1">
    <location>
        <begin position="69"/>
        <end position="87"/>
    </location>
</feature>
<evidence type="ECO:0000313" key="3">
    <source>
        <dbReference type="Proteomes" id="UP001519294"/>
    </source>
</evidence>
<keyword evidence="1" id="KW-1133">Transmembrane helix</keyword>
<dbReference type="EMBL" id="JAGIKX010000001">
    <property type="protein sequence ID" value="MBP2256103.1"/>
    <property type="molecule type" value="Genomic_DNA"/>
</dbReference>
<reference evidence="2 3" key="1">
    <citation type="submission" date="2021-03" db="EMBL/GenBank/DDBJ databases">
        <title>Genomic Encyclopedia of Type Strains, Phase IV (KMG-IV): sequencing the most valuable type-strain genomes for metagenomic binning, comparative biology and taxonomic classification.</title>
        <authorList>
            <person name="Goeker M."/>
        </authorList>
    </citation>
    <scope>NUCLEOTIDE SEQUENCE [LARGE SCALE GENOMIC DNA]</scope>
    <source>
        <strain evidence="2 3">DSM 25790</strain>
    </source>
</reference>
<feature type="transmembrane region" description="Helical" evidence="1">
    <location>
        <begin position="107"/>
        <end position="128"/>
    </location>
</feature>
<dbReference type="RefSeq" id="WP_029267640.1">
    <property type="nucleotide sequence ID" value="NZ_JAGIKX010000001.1"/>
</dbReference>